<evidence type="ECO:0000313" key="8">
    <source>
        <dbReference type="Proteomes" id="UP000676310"/>
    </source>
</evidence>
<dbReference type="SUPFAM" id="SSF82199">
    <property type="entry name" value="SET domain"/>
    <property type="match status" value="1"/>
</dbReference>
<dbReference type="GO" id="GO:0000978">
    <property type="term" value="F:RNA polymerase II cis-regulatory region sequence-specific DNA binding"/>
    <property type="evidence" value="ECO:0007669"/>
    <property type="project" value="TreeGrafter"/>
</dbReference>
<dbReference type="GO" id="GO:0000435">
    <property type="term" value="P:positive regulation of transcription from RNA polymerase II promoter by galactose"/>
    <property type="evidence" value="ECO:0007669"/>
    <property type="project" value="TreeGrafter"/>
</dbReference>
<dbReference type="InterPro" id="IPR007219">
    <property type="entry name" value="XnlR_reg_dom"/>
</dbReference>
<keyword evidence="2" id="KW-0804">Transcription</keyword>
<dbReference type="CDD" id="cd12148">
    <property type="entry name" value="fungal_TF_MHR"/>
    <property type="match status" value="1"/>
</dbReference>
<evidence type="ECO:0000256" key="5">
    <source>
        <dbReference type="SAM" id="Phobius"/>
    </source>
</evidence>
<feature type="transmembrane region" description="Helical" evidence="5">
    <location>
        <begin position="603"/>
        <end position="623"/>
    </location>
</feature>
<keyword evidence="1" id="KW-0805">Transcription regulation</keyword>
<dbReference type="Pfam" id="PF04082">
    <property type="entry name" value="Fungal_trans"/>
    <property type="match status" value="1"/>
</dbReference>
<keyword evidence="5" id="KW-1133">Transmembrane helix</keyword>
<organism evidence="7 8">
    <name type="scientific">Alternaria atra</name>
    <dbReference type="NCBI Taxonomy" id="119953"/>
    <lineage>
        <taxon>Eukaryota</taxon>
        <taxon>Fungi</taxon>
        <taxon>Dikarya</taxon>
        <taxon>Ascomycota</taxon>
        <taxon>Pezizomycotina</taxon>
        <taxon>Dothideomycetes</taxon>
        <taxon>Pleosporomycetidae</taxon>
        <taxon>Pleosporales</taxon>
        <taxon>Pleosporineae</taxon>
        <taxon>Pleosporaceae</taxon>
        <taxon>Alternaria</taxon>
        <taxon>Alternaria sect. Ulocladioides</taxon>
    </lineage>
</organism>
<reference evidence="7" key="1">
    <citation type="submission" date="2021-05" db="EMBL/GenBank/DDBJ databases">
        <authorList>
            <person name="Stam R."/>
        </authorList>
    </citation>
    <scope>NUCLEOTIDE SEQUENCE</scope>
    <source>
        <strain evidence="7">CS162</strain>
    </source>
</reference>
<proteinExistence type="predicted"/>
<dbReference type="EMBL" id="CAJRGZ010000027">
    <property type="protein sequence ID" value="CAG5182871.1"/>
    <property type="molecule type" value="Genomic_DNA"/>
</dbReference>
<keyword evidence="8" id="KW-1185">Reference proteome</keyword>
<evidence type="ECO:0000313" key="7">
    <source>
        <dbReference type="EMBL" id="CAG5182871.1"/>
    </source>
</evidence>
<gene>
    <name evidence="7" type="ORF">ALTATR162_LOCUS10376</name>
</gene>
<keyword evidence="5" id="KW-0472">Membrane</keyword>
<keyword evidence="3" id="KW-0539">Nucleus</keyword>
<accession>A0A8J2IFM3</accession>
<keyword evidence="5" id="KW-0812">Transmembrane</keyword>
<comment type="caution">
    <text evidence="7">The sequence shown here is derived from an EMBL/GenBank/DDBJ whole genome shotgun (WGS) entry which is preliminary data.</text>
</comment>
<evidence type="ECO:0000259" key="6">
    <source>
        <dbReference type="SMART" id="SM00906"/>
    </source>
</evidence>
<dbReference type="InterPro" id="IPR046341">
    <property type="entry name" value="SET_dom_sf"/>
</dbReference>
<evidence type="ECO:0000256" key="3">
    <source>
        <dbReference type="ARBA" id="ARBA00023242"/>
    </source>
</evidence>
<dbReference type="PANTHER" id="PTHR47424:SF2">
    <property type="entry name" value="TRANSCRIPTION FACTOR DOMAIN-CONTAINING PROTEIN-RELATED"/>
    <property type="match status" value="1"/>
</dbReference>
<dbReference type="Proteomes" id="UP000676310">
    <property type="component" value="Unassembled WGS sequence"/>
</dbReference>
<evidence type="ECO:0000256" key="4">
    <source>
        <dbReference type="SAM" id="MobiDB-lite"/>
    </source>
</evidence>
<name>A0A8J2IFM3_9PLEO</name>
<evidence type="ECO:0000256" key="2">
    <source>
        <dbReference type="ARBA" id="ARBA00023163"/>
    </source>
</evidence>
<dbReference type="GO" id="GO:0006351">
    <property type="term" value="P:DNA-templated transcription"/>
    <property type="evidence" value="ECO:0007669"/>
    <property type="project" value="InterPro"/>
</dbReference>
<dbReference type="GeneID" id="67010530"/>
<dbReference type="PANTHER" id="PTHR47424">
    <property type="entry name" value="REGULATORY PROTEIN GAL4"/>
    <property type="match status" value="1"/>
</dbReference>
<dbReference type="GO" id="GO:0005634">
    <property type="term" value="C:nucleus"/>
    <property type="evidence" value="ECO:0007669"/>
    <property type="project" value="TreeGrafter"/>
</dbReference>
<dbReference type="GO" id="GO:0008270">
    <property type="term" value="F:zinc ion binding"/>
    <property type="evidence" value="ECO:0007669"/>
    <property type="project" value="InterPro"/>
</dbReference>
<dbReference type="RefSeq" id="XP_043173947.1">
    <property type="nucleotide sequence ID" value="XM_043318012.1"/>
</dbReference>
<dbReference type="SMART" id="SM00906">
    <property type="entry name" value="Fungal_trans"/>
    <property type="match status" value="1"/>
</dbReference>
<dbReference type="AlphaFoldDB" id="A0A8J2IFM3"/>
<dbReference type="Gene3D" id="2.170.270.10">
    <property type="entry name" value="SET domain"/>
    <property type="match status" value="1"/>
</dbReference>
<evidence type="ECO:0000256" key="1">
    <source>
        <dbReference type="ARBA" id="ARBA00023015"/>
    </source>
</evidence>
<dbReference type="GO" id="GO:0000981">
    <property type="term" value="F:DNA-binding transcription factor activity, RNA polymerase II-specific"/>
    <property type="evidence" value="ECO:0007669"/>
    <property type="project" value="TreeGrafter"/>
</dbReference>
<sequence>MRCSDIPTGTRVLFEKPLLMIPNNMPDAELEKRLARDLQALDKEQQRQYLSLHKNYGSKRIFCGIFKTNPMSSGSDSAAIAIFPTISPINHSCLPNSHYTWNDLFGNGNRSRHSHYQRWEADNHLLYRPLKHSHADTRCYAVQLNNWQCDEARTSVFAESAYDALLICVSEDSEDAYEMKRMMDDTASLTDFGFISNQWKSTKDIFPTGLNKKEFEKWFWRLEVEALLPGVDVEDLLSSSNVAGTARSVIQSQTPEVAPSPQGSTNSSTHEPALPEAVPNNVDGFNWQEEDVNVDGLTDGMAALSVEPTGVGYLALGAWTLNNDQIGLEDYLYRRALTLGQEESVFEAASLTSVQALILLSNLSQKRNSPNTGWNLLGLAVRTALSLALHRELPHWNITLIERETRRRVWWGLYIFDSGASTTFGRAIMLPDQETMDVHSVLNISDESLTPQTITLPTEVDEPTIYSSLRAQSSFHLQTNHISNKLLAEPGLSAEAALALNTSMDAWTHTVPPYFQLSQPPSSPAQWYVFARSRLWWRFWNLKIIIFRQILLRRAISERGQIPDQATQSTQEDCKRICLEAAHSTVVSIHEYAMQELNRLEGWYATYFLFHAALVITLCIISFPRAEETASWHDDVRLARTTFRERLVGDSLSARCVAILDQVVSDGDLNSGTLQDLELDKDALSTFPWSIESNELFNSFDWDFTTSGF</sequence>
<dbReference type="InterPro" id="IPR051127">
    <property type="entry name" value="Fungal_SecMet_Regulators"/>
</dbReference>
<feature type="domain" description="Xylanolytic transcriptional activator regulatory" evidence="6">
    <location>
        <begin position="373"/>
        <end position="447"/>
    </location>
</feature>
<feature type="compositionally biased region" description="Polar residues" evidence="4">
    <location>
        <begin position="249"/>
        <end position="270"/>
    </location>
</feature>
<protein>
    <recommendedName>
        <fullName evidence="6">Xylanolytic transcriptional activator regulatory domain-containing protein</fullName>
    </recommendedName>
</protein>
<feature type="region of interest" description="Disordered" evidence="4">
    <location>
        <begin position="249"/>
        <end position="285"/>
    </location>
</feature>
<dbReference type="OrthoDB" id="3364175at2759"/>